<dbReference type="AlphaFoldDB" id="A0A1Y2M8M6"/>
<organism evidence="1 2">
    <name type="scientific">Epicoccum nigrum</name>
    <name type="common">Soil fungus</name>
    <name type="synonym">Epicoccum purpurascens</name>
    <dbReference type="NCBI Taxonomy" id="105696"/>
    <lineage>
        <taxon>Eukaryota</taxon>
        <taxon>Fungi</taxon>
        <taxon>Dikarya</taxon>
        <taxon>Ascomycota</taxon>
        <taxon>Pezizomycotina</taxon>
        <taxon>Dothideomycetes</taxon>
        <taxon>Pleosporomycetidae</taxon>
        <taxon>Pleosporales</taxon>
        <taxon>Pleosporineae</taxon>
        <taxon>Didymellaceae</taxon>
        <taxon>Epicoccum</taxon>
    </lineage>
</organism>
<evidence type="ECO:0000313" key="1">
    <source>
        <dbReference type="EMBL" id="OSS52382.1"/>
    </source>
</evidence>
<name>A0A1Y2M8M6_EPING</name>
<evidence type="ECO:0000313" key="2">
    <source>
        <dbReference type="Proteomes" id="UP000193240"/>
    </source>
</evidence>
<gene>
    <name evidence="1" type="ORF">B5807_02282</name>
</gene>
<accession>A0A1Y2M8M6</accession>
<sequence length="137" mass="15420">MCKVVLHTHDCQIRKGLPEDLCRRICRVGVFWLSVHGFDVGEARPARQVRMRDTLLSASNTHVNHVEVLSPTKKTAAGEERRGEERKRRCLTSLIVDLRQATLALHPGFISDKHDLLVVFGGSDTKARQGITNLWLA</sequence>
<keyword evidence="2" id="KW-1185">Reference proteome</keyword>
<protein>
    <submittedName>
        <fullName evidence="1">Uncharacterized protein</fullName>
    </submittedName>
</protein>
<dbReference type="InParanoid" id="A0A1Y2M8M6"/>
<reference evidence="1 2" key="1">
    <citation type="journal article" date="2017" name="Genome Announc.">
        <title>Genome sequence of the saprophytic ascomycete Epicoccum nigrum ICMP 19927 strain isolated from New Zealand.</title>
        <authorList>
            <person name="Fokin M."/>
            <person name="Fleetwood D."/>
            <person name="Weir B.S."/>
            <person name="Villas-Boas S.G."/>
        </authorList>
    </citation>
    <scope>NUCLEOTIDE SEQUENCE [LARGE SCALE GENOMIC DNA]</scope>
    <source>
        <strain evidence="1 2">ICMP 19927</strain>
    </source>
</reference>
<dbReference type="Proteomes" id="UP000193240">
    <property type="component" value="Unassembled WGS sequence"/>
</dbReference>
<dbReference type="EMBL" id="KZ107839">
    <property type="protein sequence ID" value="OSS52382.1"/>
    <property type="molecule type" value="Genomic_DNA"/>
</dbReference>
<proteinExistence type="predicted"/>